<dbReference type="Gene3D" id="1.20.1330.10">
    <property type="entry name" value="f41 fragment of flagellin, N-terminal domain"/>
    <property type="match status" value="1"/>
</dbReference>
<dbReference type="InterPro" id="IPR001492">
    <property type="entry name" value="Flagellin"/>
</dbReference>
<dbReference type="EMBL" id="KX658768">
    <property type="protein sequence ID" value="ARA95435.1"/>
    <property type="molecule type" value="Genomic_DNA"/>
</dbReference>
<dbReference type="PANTHER" id="PTHR42792">
    <property type="entry name" value="FLAGELLIN"/>
    <property type="match status" value="1"/>
</dbReference>
<dbReference type="Gene3D" id="6.10.10.10">
    <property type="entry name" value="Flagellar export chaperone, C-terminal domain"/>
    <property type="match status" value="1"/>
</dbReference>
<feature type="non-terminal residue" evidence="9">
    <location>
        <position position="279"/>
    </location>
</feature>
<dbReference type="GO" id="GO:0005576">
    <property type="term" value="C:extracellular region"/>
    <property type="evidence" value="ECO:0007669"/>
    <property type="project" value="UniProtKB-SubCell"/>
</dbReference>
<dbReference type="PANTHER" id="PTHR42792:SF2">
    <property type="entry name" value="FLAGELLIN"/>
    <property type="match status" value="1"/>
</dbReference>
<evidence type="ECO:0000313" key="18">
    <source>
        <dbReference type="EMBL" id="ARA95529.1"/>
    </source>
</evidence>
<dbReference type="InterPro" id="IPR042187">
    <property type="entry name" value="Flagellin_C_sub2"/>
</dbReference>
<dbReference type="SUPFAM" id="SSF64518">
    <property type="entry name" value="Phase 1 flagellin"/>
    <property type="match status" value="1"/>
</dbReference>
<evidence type="ECO:0000313" key="11">
    <source>
        <dbReference type="EMBL" id="ARA95440.1"/>
    </source>
</evidence>
<evidence type="ECO:0000313" key="16">
    <source>
        <dbReference type="EMBL" id="ARA95498.1"/>
    </source>
</evidence>
<dbReference type="EMBL" id="KX658773">
    <property type="protein sequence ID" value="ARA95440.1"/>
    <property type="molecule type" value="Genomic_DNA"/>
</dbReference>
<dbReference type="EMBL" id="KX658767">
    <property type="protein sequence ID" value="ARA95434.1"/>
    <property type="molecule type" value="Genomic_DNA"/>
</dbReference>
<dbReference type="EMBL" id="KX658868">
    <property type="protein sequence ID" value="ARA95526.1"/>
    <property type="molecule type" value="Genomic_DNA"/>
</dbReference>
<evidence type="ECO:0000259" key="5">
    <source>
        <dbReference type="Pfam" id="PF00669"/>
    </source>
</evidence>
<keyword evidence="9" id="KW-0966">Cell projection</keyword>
<evidence type="ECO:0000313" key="9">
    <source>
        <dbReference type="EMBL" id="ARA95437.1"/>
    </source>
</evidence>
<dbReference type="InterPro" id="IPR046358">
    <property type="entry name" value="Flagellin_C"/>
</dbReference>
<evidence type="ECO:0000313" key="15">
    <source>
        <dbReference type="EMBL" id="ARA95495.1"/>
    </source>
</evidence>
<dbReference type="EMBL" id="KX658835">
    <property type="protein sequence ID" value="ARA95498.1"/>
    <property type="molecule type" value="Genomic_DNA"/>
</dbReference>
<evidence type="ECO:0000256" key="3">
    <source>
        <dbReference type="ARBA" id="ARBA00023143"/>
    </source>
</evidence>
<keyword evidence="9" id="KW-0969">Cilium</keyword>
<dbReference type="GO" id="GO:0009288">
    <property type="term" value="C:bacterial-type flagellum"/>
    <property type="evidence" value="ECO:0007669"/>
    <property type="project" value="UniProtKB-SubCell"/>
</dbReference>
<dbReference type="EMBL" id="KX658874">
    <property type="protein sequence ID" value="ARA95532.1"/>
    <property type="molecule type" value="Genomic_DNA"/>
</dbReference>
<name>A0A286KPN5_9CLOT</name>
<evidence type="ECO:0000256" key="1">
    <source>
        <dbReference type="ARBA" id="ARBA00005709"/>
    </source>
</evidence>
<keyword evidence="9" id="KW-0282">Flagellum</keyword>
<dbReference type="InterPro" id="IPR001029">
    <property type="entry name" value="Flagellin_N"/>
</dbReference>
<feature type="domain" description="Flagellin N-terminal" evidence="5">
    <location>
        <begin position="6"/>
        <end position="137"/>
    </location>
</feature>
<comment type="function">
    <text evidence="4">Flagellin is the subunit protein which polymerizes to form the filaments of bacterial flagella.</text>
</comment>
<dbReference type="EMBL" id="KX658837">
    <property type="protein sequence ID" value="ARA95500.1"/>
    <property type="molecule type" value="Genomic_DNA"/>
</dbReference>
<keyword evidence="4" id="KW-0964">Secreted</keyword>
<keyword evidence="3 4" id="KW-0975">Bacterial flagellum</keyword>
<evidence type="ECO:0000313" key="12">
    <source>
        <dbReference type="EMBL" id="ARA95492.1"/>
    </source>
</evidence>
<dbReference type="AlphaFoldDB" id="A0A286KPN5"/>
<dbReference type="EMBL" id="KX658879">
    <property type="protein sequence ID" value="ARA95537.1"/>
    <property type="molecule type" value="Genomic_DNA"/>
</dbReference>
<feature type="domain" description="Flagellin C-terminal" evidence="6">
    <location>
        <begin position="189"/>
        <end position="272"/>
    </location>
</feature>
<dbReference type="EMBL" id="KX658830">
    <property type="protein sequence ID" value="ARA95493.1"/>
    <property type="molecule type" value="Genomic_DNA"/>
</dbReference>
<comment type="similarity">
    <text evidence="1 4">Belongs to the bacterial flagellin family.</text>
</comment>
<evidence type="ECO:0000259" key="6">
    <source>
        <dbReference type="Pfam" id="PF00700"/>
    </source>
</evidence>
<dbReference type="EMBL" id="KX658770">
    <property type="protein sequence ID" value="ARA95437.1"/>
    <property type="molecule type" value="Genomic_DNA"/>
</dbReference>
<dbReference type="Pfam" id="PF00669">
    <property type="entry name" value="Flagellin_N"/>
    <property type="match status" value="1"/>
</dbReference>
<evidence type="ECO:0000313" key="8">
    <source>
        <dbReference type="EMBL" id="ARA95435.1"/>
    </source>
</evidence>
<evidence type="ECO:0000313" key="10">
    <source>
        <dbReference type="EMBL" id="ARA95439.1"/>
    </source>
</evidence>
<accession>A0A286KPN5</accession>
<comment type="subcellular location">
    <subcellularLocation>
        <location evidence="4">Secreted</location>
    </subcellularLocation>
    <subcellularLocation>
        <location evidence="4">Bacterial flagellum</location>
    </subcellularLocation>
</comment>
<dbReference type="GO" id="GO:0005198">
    <property type="term" value="F:structural molecule activity"/>
    <property type="evidence" value="ECO:0007669"/>
    <property type="project" value="UniProtKB-UniRule"/>
</dbReference>
<reference evidence="9" key="1">
    <citation type="submission" date="2016-08" db="EMBL/GenBank/DDBJ databases">
        <title>Investigation on the flagellin gene diversity of Segmented Filamentous Bacteria (SFB) and its interaction with ileal mucosal proteins.</title>
        <authorList>
            <person name="Yin Y."/>
        </authorList>
    </citation>
    <scope>NUCLEOTIDE SEQUENCE</scope>
    <source>
        <strain evidence="9">M4C</strain>
        <strain evidence="12">M5C</strain>
        <strain evidence="17">M5I</strain>
    </source>
</reference>
<evidence type="ECO:0000313" key="19">
    <source>
        <dbReference type="EMBL" id="ARA95532.1"/>
    </source>
</evidence>
<dbReference type="EMBL" id="KX658828">
    <property type="protein sequence ID" value="ARA95492.1"/>
    <property type="molecule type" value="Genomic_DNA"/>
</dbReference>
<evidence type="ECO:0000313" key="17">
    <source>
        <dbReference type="EMBL" id="ARA95526.1"/>
    </source>
</evidence>
<organism evidence="9">
    <name type="scientific">Candidatus Arthromitus sp. SFB-mouse</name>
    <dbReference type="NCBI Taxonomy" id="49118"/>
    <lineage>
        <taxon>Bacteria</taxon>
        <taxon>Bacillati</taxon>
        <taxon>Bacillota</taxon>
        <taxon>Clostridia</taxon>
        <taxon>Eubacteriales</taxon>
        <taxon>Clostridiaceae</taxon>
        <taxon>Candidatus Neoarthromitus</taxon>
    </lineage>
</organism>
<proteinExistence type="inferred from homology"/>
<evidence type="ECO:0000313" key="7">
    <source>
        <dbReference type="EMBL" id="ARA95434.1"/>
    </source>
</evidence>
<dbReference type="EMBL" id="KX658832">
    <property type="protein sequence ID" value="ARA95495.1"/>
    <property type="molecule type" value="Genomic_DNA"/>
</dbReference>
<dbReference type="EMBL" id="KX658772">
    <property type="protein sequence ID" value="ARA95439.1"/>
    <property type="molecule type" value="Genomic_DNA"/>
</dbReference>
<gene>
    <name evidence="9" type="primary">fliC1-6</name>
    <name evidence="12" type="synonym">fliC1-10</name>
    <name evidence="13" type="synonym">fliC1-12</name>
    <name evidence="18" type="synonym">fliC1-13</name>
    <name evidence="14" type="synonym">fliC1-16</name>
    <name evidence="7" type="synonym">fliC1-18</name>
    <name evidence="8" type="synonym">fliC1-19</name>
    <name evidence="15" type="synonym">fliC1-2</name>
    <name evidence="19" type="synonym">fliC1-3</name>
    <name evidence="16" type="synonym">fliC1-5</name>
    <name evidence="10" type="synonym">fliC1-8</name>
    <name evidence="11" type="synonym">fliC1-9</name>
</gene>
<dbReference type="EMBL" id="KX658871">
    <property type="protein sequence ID" value="ARA95529.1"/>
    <property type="molecule type" value="Genomic_DNA"/>
</dbReference>
<dbReference type="Pfam" id="PF00700">
    <property type="entry name" value="Flagellin_C"/>
    <property type="match status" value="1"/>
</dbReference>
<evidence type="ECO:0000313" key="14">
    <source>
        <dbReference type="EMBL" id="ARA95494.1"/>
    </source>
</evidence>
<evidence type="ECO:0000256" key="2">
    <source>
        <dbReference type="ARBA" id="ARBA00020110"/>
    </source>
</evidence>
<dbReference type="EMBL" id="KX658831">
    <property type="protein sequence ID" value="ARA95494.1"/>
    <property type="molecule type" value="Genomic_DNA"/>
</dbReference>
<evidence type="ECO:0000313" key="13">
    <source>
        <dbReference type="EMBL" id="ARA95493.1"/>
    </source>
</evidence>
<evidence type="ECO:0000256" key="4">
    <source>
        <dbReference type="RuleBase" id="RU362073"/>
    </source>
</evidence>
<protein>
    <recommendedName>
        <fullName evidence="2 4">Flagellin</fullName>
    </recommendedName>
</protein>
<sequence length="279" mass="30906">MKLTFNSNAMKTFMTYKKTISDHSKSIKNISTGKQINSAKDNPSRISKLANFEKEIRGYQSSRRNIQDTVSMIQSADSVMGSLNDRVTRLKEITISLGNGSIQGDEKDIIQNEVNSILEGMSYDIEHFSFNEINILGNKDVTDNSNPELISVLTTGNSGEFAEIPSFNLSIENLGLNGMNVQDDIGLNLEKIDNATSQIINARTKLGAISATFEDKIEQSESIEEVVTGAKSKIEDADVALEMLEFSRTLMLTEANIKNMSKTIYLPNDLIDVLGKLYK</sequence>